<gene>
    <name evidence="2" type="ORF">FOZ63_000094</name>
</gene>
<dbReference type="Gene3D" id="3.80.10.10">
    <property type="entry name" value="Ribonuclease Inhibitor"/>
    <property type="match status" value="1"/>
</dbReference>
<proteinExistence type="predicted"/>
<feature type="non-terminal residue" evidence="2">
    <location>
        <position position="1"/>
    </location>
</feature>
<name>A0A7J6NPV5_PEROL</name>
<reference evidence="2 3" key="1">
    <citation type="submission" date="2020-04" db="EMBL/GenBank/DDBJ databases">
        <title>Perkinsus olseni comparative genomics.</title>
        <authorList>
            <person name="Bogema D.R."/>
        </authorList>
    </citation>
    <scope>NUCLEOTIDE SEQUENCE [LARGE SCALE GENOMIC DNA]</scope>
    <source>
        <strain evidence="2 3">ATCC PRA-207</strain>
    </source>
</reference>
<dbReference type="EMBL" id="JABANO010040282">
    <property type="protein sequence ID" value="KAF4685922.1"/>
    <property type="molecule type" value="Genomic_DNA"/>
</dbReference>
<protein>
    <submittedName>
        <fullName evidence="2">Uncharacterized protein</fullName>
    </submittedName>
</protein>
<accession>A0A7J6NPV5</accession>
<evidence type="ECO:0000313" key="2">
    <source>
        <dbReference type="EMBL" id="KAF4685922.1"/>
    </source>
</evidence>
<dbReference type="SUPFAM" id="SSF52047">
    <property type="entry name" value="RNI-like"/>
    <property type="match status" value="1"/>
</dbReference>
<organism evidence="2 3">
    <name type="scientific">Perkinsus olseni</name>
    <name type="common">Perkinsus atlanticus</name>
    <dbReference type="NCBI Taxonomy" id="32597"/>
    <lineage>
        <taxon>Eukaryota</taxon>
        <taxon>Sar</taxon>
        <taxon>Alveolata</taxon>
        <taxon>Perkinsozoa</taxon>
        <taxon>Perkinsea</taxon>
        <taxon>Perkinsida</taxon>
        <taxon>Perkinsidae</taxon>
        <taxon>Perkinsus</taxon>
    </lineage>
</organism>
<dbReference type="AlphaFoldDB" id="A0A7J6NPV5"/>
<feature type="coiled-coil region" evidence="1">
    <location>
        <begin position="267"/>
        <end position="322"/>
    </location>
</feature>
<comment type="caution">
    <text evidence="2">The sequence shown here is derived from an EMBL/GenBank/DDBJ whole genome shotgun (WGS) entry which is preliminary data.</text>
</comment>
<sequence length="324" mass="36336">MAQLSGNEHIVLEFSQLQDSDYEELVADIRLSLRHNPLVHRGDGSGLKAICEVLEAHTSIEELDLRGTVLDDSNAAAIKQLLMRNRSILALDIAENPLSVAGTYRVMDGISVNDKIIECRFPGRLADGSNIRIDDPRLMSTTRRLQENRTTLEGSVMSKMLLPKSADHRDTYDSTISTGDGELLGRVRECLDRVALQRTEEFKSLCRTMAKSTAIRRGFDLHLSEHQNERSRTADTLARMKYQLSALQQKGSKYAAEEEGCRADGQLEQIRSQLTNALLAKATVERELRSKLSEKAECEVDIYEHKGLIAKVEKENAELQDRLA</sequence>
<dbReference type="InterPro" id="IPR032675">
    <property type="entry name" value="LRR_dom_sf"/>
</dbReference>
<keyword evidence="1" id="KW-0175">Coiled coil</keyword>
<dbReference type="Proteomes" id="UP000553632">
    <property type="component" value="Unassembled WGS sequence"/>
</dbReference>
<evidence type="ECO:0000256" key="1">
    <source>
        <dbReference type="SAM" id="Coils"/>
    </source>
</evidence>
<evidence type="ECO:0000313" key="3">
    <source>
        <dbReference type="Proteomes" id="UP000553632"/>
    </source>
</evidence>
<keyword evidence="3" id="KW-1185">Reference proteome</keyword>